<evidence type="ECO:0000256" key="1">
    <source>
        <dbReference type="ARBA" id="ARBA00004604"/>
    </source>
</evidence>
<dbReference type="InterPro" id="IPR039883">
    <property type="entry name" value="Fcf2/DNTTIP2"/>
</dbReference>
<reference evidence="5 6" key="1">
    <citation type="submission" date="2024-06" db="EMBL/GenBank/DDBJ databases">
        <authorList>
            <person name="Kraege A."/>
            <person name="Thomma B."/>
        </authorList>
    </citation>
    <scope>NUCLEOTIDE SEQUENCE [LARGE SCALE GENOMIC DNA]</scope>
</reference>
<dbReference type="InterPro" id="IPR014810">
    <property type="entry name" value="Fcf2_C"/>
</dbReference>
<evidence type="ECO:0000313" key="5">
    <source>
        <dbReference type="EMBL" id="CAL5227324.1"/>
    </source>
</evidence>
<comment type="subcellular location">
    <subcellularLocation>
        <location evidence="1">Nucleus</location>
        <location evidence="1">Nucleolus</location>
    </subcellularLocation>
</comment>
<feature type="domain" description="Fcf2 pre-rRNA processing C-terminal" evidence="4">
    <location>
        <begin position="345"/>
        <end position="436"/>
    </location>
</feature>
<name>A0ABP1G4X2_9CHLO</name>
<keyword evidence="2" id="KW-0539">Nucleus</keyword>
<evidence type="ECO:0000256" key="2">
    <source>
        <dbReference type="ARBA" id="ARBA00023242"/>
    </source>
</evidence>
<evidence type="ECO:0000313" key="6">
    <source>
        <dbReference type="Proteomes" id="UP001497392"/>
    </source>
</evidence>
<dbReference type="PANTHER" id="PTHR21686">
    <property type="entry name" value="DEOXYNUCLEOTIDYLTRANSFERASE TERMINAL-INTERACTING PROTEIN 2"/>
    <property type="match status" value="1"/>
</dbReference>
<organism evidence="5 6">
    <name type="scientific">Coccomyxa viridis</name>
    <dbReference type="NCBI Taxonomy" id="1274662"/>
    <lineage>
        <taxon>Eukaryota</taxon>
        <taxon>Viridiplantae</taxon>
        <taxon>Chlorophyta</taxon>
        <taxon>core chlorophytes</taxon>
        <taxon>Trebouxiophyceae</taxon>
        <taxon>Trebouxiophyceae incertae sedis</taxon>
        <taxon>Coccomyxaceae</taxon>
        <taxon>Coccomyxa</taxon>
    </lineage>
</organism>
<dbReference type="Proteomes" id="UP001497392">
    <property type="component" value="Unassembled WGS sequence"/>
</dbReference>
<evidence type="ECO:0000256" key="3">
    <source>
        <dbReference type="SAM" id="MobiDB-lite"/>
    </source>
</evidence>
<evidence type="ECO:0000259" key="4">
    <source>
        <dbReference type="Pfam" id="PF08698"/>
    </source>
</evidence>
<feature type="compositionally biased region" description="Low complexity" evidence="3">
    <location>
        <begin position="117"/>
        <end position="135"/>
    </location>
</feature>
<keyword evidence="6" id="KW-1185">Reference proteome</keyword>
<feature type="region of interest" description="Disordered" evidence="3">
    <location>
        <begin position="440"/>
        <end position="469"/>
    </location>
</feature>
<sequence>MKANNLNGALPPPTSSSDQSKGLEGTTPRHRATLPIIAEASPGIIHMTEEEEFEAVEREAEAVAEQALHSSQKAIDTPARNTRAKNRLLTLPVPLVAGEADDQQHESRQPGLAQGDSSAAEPASPQSSGSGSHQGLLVRAPGSQPALDADSCDESEQTSDLQSSPLADSAAAEPKHHHAASGPDSRAQLLPEDADSEHDELAASSSGWSSDEEDADRAEALGQMAQSMLAALGSSRPGASFAPKPLAPGDRLRSANRRLNLRPALVNPLRPAAGQDLTDEQHDSGSKVAEVHWEPAVQLPSLQAADGGRREEILRKAEPLPAGQLVAPPRDARRIAREARKAAPDTAGSKWYDLPATQVTDEVKRDLRLLRLRGVMDPKRFYKSADHSKFPKYFQFGTVVEGPTEFYSGRMTRKERKQTLTEELLADAELKQSRRKRFDALQQEKQRWGRKKGRATSRERKKVYKRPRH</sequence>
<dbReference type="Pfam" id="PF08698">
    <property type="entry name" value="Fcf2"/>
    <property type="match status" value="1"/>
</dbReference>
<comment type="caution">
    <text evidence="5">The sequence shown here is derived from an EMBL/GenBank/DDBJ whole genome shotgun (WGS) entry which is preliminary data.</text>
</comment>
<gene>
    <name evidence="5" type="primary">g10264</name>
    <name evidence="5" type="ORF">VP750_LOCUS9230</name>
</gene>
<feature type="region of interest" description="Disordered" evidence="3">
    <location>
        <begin position="1"/>
        <end position="255"/>
    </location>
</feature>
<dbReference type="EMBL" id="CAXHTA020000017">
    <property type="protein sequence ID" value="CAL5227324.1"/>
    <property type="molecule type" value="Genomic_DNA"/>
</dbReference>
<dbReference type="PANTHER" id="PTHR21686:SF12">
    <property type="entry name" value="DEOXYNUCLEOTIDYLTRANSFERASE TERMINAL-INTERACTING PROTEIN 2"/>
    <property type="match status" value="1"/>
</dbReference>
<proteinExistence type="predicted"/>
<accession>A0ABP1G4X2</accession>
<feature type="compositionally biased region" description="Basic residues" evidence="3">
    <location>
        <begin position="448"/>
        <end position="469"/>
    </location>
</feature>
<protein>
    <submittedName>
        <fullName evidence="5">G10264 protein</fullName>
    </submittedName>
</protein>